<name>A0A3Q7FEE5_SOLLC</name>
<dbReference type="InParanoid" id="A0A3Q7FEE5"/>
<protein>
    <submittedName>
        <fullName evidence="1">Uncharacterized protein</fullName>
    </submittedName>
</protein>
<proteinExistence type="predicted"/>
<sequence>MVQVTMSDQNPNPKSIDLSLVIVRDVFYNLEVQRKQMHSKVLHSPKESLLRISLAHRSVSFKIVDIGRFGNRSFADERHRHIYETLGPELFKVDDIVLLVIGQTGMAGIGDWIHGMFIVQVLLDSIMIEMID</sequence>
<dbReference type="Gramene" id="Solyc01g110688.1.1">
    <property type="protein sequence ID" value="Solyc01g110688.1.1"/>
    <property type="gene ID" value="Solyc01g110688.1"/>
</dbReference>
<accession>A0A3Q7FEE5</accession>
<organism evidence="1">
    <name type="scientific">Solanum lycopersicum</name>
    <name type="common">Tomato</name>
    <name type="synonym">Lycopersicon esculentum</name>
    <dbReference type="NCBI Taxonomy" id="4081"/>
    <lineage>
        <taxon>Eukaryota</taxon>
        <taxon>Viridiplantae</taxon>
        <taxon>Streptophyta</taxon>
        <taxon>Embryophyta</taxon>
        <taxon>Tracheophyta</taxon>
        <taxon>Spermatophyta</taxon>
        <taxon>Magnoliopsida</taxon>
        <taxon>eudicotyledons</taxon>
        <taxon>Gunneridae</taxon>
        <taxon>Pentapetalae</taxon>
        <taxon>asterids</taxon>
        <taxon>lamiids</taxon>
        <taxon>Solanales</taxon>
        <taxon>Solanaceae</taxon>
        <taxon>Solanoideae</taxon>
        <taxon>Solaneae</taxon>
        <taxon>Solanum</taxon>
        <taxon>Solanum subgen. Lycopersicon</taxon>
    </lineage>
</organism>
<reference evidence="1" key="1">
    <citation type="journal article" date="2012" name="Nature">
        <title>The tomato genome sequence provides insights into fleshy fruit evolution.</title>
        <authorList>
            <consortium name="Tomato Genome Consortium"/>
        </authorList>
    </citation>
    <scope>NUCLEOTIDE SEQUENCE [LARGE SCALE GENOMIC DNA]</scope>
    <source>
        <strain evidence="1">cv. Heinz 1706</strain>
    </source>
</reference>
<dbReference type="PaxDb" id="4081-Solyc01g110760.1.1"/>
<keyword evidence="2" id="KW-1185">Reference proteome</keyword>
<reference evidence="1" key="2">
    <citation type="submission" date="2019-01" db="UniProtKB">
        <authorList>
            <consortium name="EnsemblPlants"/>
        </authorList>
    </citation>
    <scope>IDENTIFICATION</scope>
    <source>
        <strain evidence="1">cv. Heinz 1706</strain>
    </source>
</reference>
<dbReference type="AlphaFoldDB" id="A0A3Q7FEE5"/>
<evidence type="ECO:0000313" key="1">
    <source>
        <dbReference type="EnsemblPlants" id="Solyc01g110688.1.1"/>
    </source>
</evidence>
<dbReference type="EnsemblPlants" id="Solyc01g110688.1.1">
    <property type="protein sequence ID" value="Solyc01g110688.1.1"/>
    <property type="gene ID" value="Solyc01g110688.1"/>
</dbReference>
<dbReference type="STRING" id="4081.A0A3Q7FEE5"/>
<evidence type="ECO:0000313" key="2">
    <source>
        <dbReference type="Proteomes" id="UP000004994"/>
    </source>
</evidence>
<dbReference type="Proteomes" id="UP000004994">
    <property type="component" value="Chromosome 1"/>
</dbReference>